<dbReference type="PANTHER" id="PTHR11247">
    <property type="entry name" value="PALMITOYL-PROTEIN THIOESTERASE/DOLICHYLDIPHOSPHATASE 1"/>
    <property type="match status" value="1"/>
</dbReference>
<dbReference type="STRING" id="278856.A0A212F0P7"/>
<comment type="caution">
    <text evidence="12">The sequence shown here is derived from an EMBL/GenBank/DDBJ whole genome shotgun (WGS) entry which is preliminary data.</text>
</comment>
<feature type="transmembrane region" description="Helical" evidence="11">
    <location>
        <begin position="139"/>
        <end position="162"/>
    </location>
</feature>
<comment type="catalytic activity">
    <reaction evidence="10 11">
        <text>a di-trans,poly-cis-dolichyl diphosphate + H2O = a di-trans,poly-cis-dolichyl phosphate + phosphate + H(+)</text>
        <dbReference type="Rhea" id="RHEA:14385"/>
        <dbReference type="Rhea" id="RHEA-COMP:19498"/>
        <dbReference type="Rhea" id="RHEA-COMP:19506"/>
        <dbReference type="ChEBI" id="CHEBI:15377"/>
        <dbReference type="ChEBI" id="CHEBI:15378"/>
        <dbReference type="ChEBI" id="CHEBI:43474"/>
        <dbReference type="ChEBI" id="CHEBI:57497"/>
        <dbReference type="ChEBI" id="CHEBI:57683"/>
        <dbReference type="EC" id="3.6.1.43"/>
    </reaction>
</comment>
<evidence type="ECO:0000256" key="2">
    <source>
        <dbReference type="ARBA" id="ARBA00004922"/>
    </source>
</evidence>
<dbReference type="InterPro" id="IPR036938">
    <property type="entry name" value="PAP2/HPO_sf"/>
</dbReference>
<dbReference type="GO" id="GO:0047874">
    <property type="term" value="F:dolichyldiphosphatase activity"/>
    <property type="evidence" value="ECO:0007669"/>
    <property type="project" value="UniProtKB-UniRule"/>
</dbReference>
<dbReference type="eggNOG" id="KOG3146">
    <property type="taxonomic scope" value="Eukaryota"/>
</dbReference>
<evidence type="ECO:0000256" key="11">
    <source>
        <dbReference type="RuleBase" id="RU367078"/>
    </source>
</evidence>
<proteinExistence type="inferred from homology"/>
<comment type="function">
    <text evidence="9 11">Required for efficient N-glycosylation. Necessary for maintaining optimal levels of dolichol-linked oligosaccharides. Hydrolyzes dolichyl pyrophosphate at a very high rate and dolichyl monophosphate at a much lower rate. Does not act on phosphatidate.</text>
</comment>
<dbReference type="GO" id="GO:0005789">
    <property type="term" value="C:endoplasmic reticulum membrane"/>
    <property type="evidence" value="ECO:0007669"/>
    <property type="project" value="UniProtKB-SubCell"/>
</dbReference>
<comment type="pathway">
    <text evidence="2 11">Protein modification; protein glycosylation.</text>
</comment>
<evidence type="ECO:0000313" key="12">
    <source>
        <dbReference type="EMBL" id="OWR47328.1"/>
    </source>
</evidence>
<comment type="similarity">
    <text evidence="3 11">Belongs to the dolichyldiphosphatase family.</text>
</comment>
<dbReference type="EC" id="3.6.1.43" evidence="11"/>
<accession>A0A212F0P7</accession>
<dbReference type="UniPathway" id="UPA00378"/>
<organism evidence="12 13">
    <name type="scientific">Danaus plexippus plexippus</name>
    <dbReference type="NCBI Taxonomy" id="278856"/>
    <lineage>
        <taxon>Eukaryota</taxon>
        <taxon>Metazoa</taxon>
        <taxon>Ecdysozoa</taxon>
        <taxon>Arthropoda</taxon>
        <taxon>Hexapoda</taxon>
        <taxon>Insecta</taxon>
        <taxon>Pterygota</taxon>
        <taxon>Neoptera</taxon>
        <taxon>Endopterygota</taxon>
        <taxon>Lepidoptera</taxon>
        <taxon>Glossata</taxon>
        <taxon>Ditrysia</taxon>
        <taxon>Papilionoidea</taxon>
        <taxon>Nymphalidae</taxon>
        <taxon>Danainae</taxon>
        <taxon>Danaini</taxon>
        <taxon>Danaina</taxon>
        <taxon>Danaus</taxon>
        <taxon>Danaus</taxon>
    </lineage>
</organism>
<dbReference type="Proteomes" id="UP000007151">
    <property type="component" value="Unassembled WGS sequence"/>
</dbReference>
<evidence type="ECO:0000256" key="10">
    <source>
        <dbReference type="ARBA" id="ARBA00047349"/>
    </source>
</evidence>
<keyword evidence="4 11" id="KW-0812">Transmembrane</keyword>
<evidence type="ECO:0000256" key="6">
    <source>
        <dbReference type="ARBA" id="ARBA00022824"/>
    </source>
</evidence>
<feature type="transmembrane region" description="Helical" evidence="11">
    <location>
        <begin position="67"/>
        <end position="87"/>
    </location>
</feature>
<evidence type="ECO:0000256" key="8">
    <source>
        <dbReference type="ARBA" id="ARBA00023136"/>
    </source>
</evidence>
<dbReference type="GO" id="GO:0006487">
    <property type="term" value="P:protein N-linked glycosylation"/>
    <property type="evidence" value="ECO:0007669"/>
    <property type="project" value="UniProtKB-UniRule"/>
</dbReference>
<dbReference type="OrthoDB" id="302705at2759"/>
<dbReference type="InterPro" id="IPR000326">
    <property type="entry name" value="PAP2/HPO"/>
</dbReference>
<evidence type="ECO:0000256" key="7">
    <source>
        <dbReference type="ARBA" id="ARBA00022989"/>
    </source>
</evidence>
<comment type="subcellular location">
    <subcellularLocation>
        <location evidence="1 11">Endoplasmic reticulum membrane</location>
        <topology evidence="1 11">Multi-pass membrane protein</topology>
    </subcellularLocation>
</comment>
<keyword evidence="6 11" id="KW-0256">Endoplasmic reticulum</keyword>
<dbReference type="SUPFAM" id="SSF48317">
    <property type="entry name" value="Acid phosphatase/Vanadium-dependent haloperoxidase"/>
    <property type="match status" value="1"/>
</dbReference>
<feature type="transmembrane region" description="Helical" evidence="11">
    <location>
        <begin position="107"/>
        <end position="127"/>
    </location>
</feature>
<feature type="transmembrane region" description="Helical" evidence="11">
    <location>
        <begin position="168"/>
        <end position="188"/>
    </location>
</feature>
<dbReference type="AlphaFoldDB" id="A0A212F0P7"/>
<evidence type="ECO:0000256" key="5">
    <source>
        <dbReference type="ARBA" id="ARBA00022801"/>
    </source>
</evidence>
<feature type="transmembrane region" description="Helical" evidence="11">
    <location>
        <begin position="39"/>
        <end position="60"/>
    </location>
</feature>
<dbReference type="KEGG" id="dpl:KGM_214225"/>
<keyword evidence="7 11" id="KW-1133">Transmembrane helix</keyword>
<dbReference type="Gene3D" id="1.20.144.10">
    <property type="entry name" value="Phosphatidic acid phosphatase type 2/haloperoxidase"/>
    <property type="match status" value="1"/>
</dbReference>
<sequence length="245" mass="27841">MDSTISPVSEVFINNGEIEWQPLALTLVEYPKGDLIGKFFALTSLAPFGIGAGFVTLILFRRDLHTIAFFIGTLINEALNIVLKHLICESRPLARGHLYNEYGMPSSHAQFTWFFSIYVLYFFIIRLHHINNNSIISAVWRVVIVGSCLALALIVSIGRVYLHYHTTAQVVVGGIIGFMFATIWFTVVHRVLTPYFPQLVSLKLCEMLMIRDTTLIPNVLWFEYTTSRQEARTRGRKMAALKPTQ</sequence>
<evidence type="ECO:0000256" key="3">
    <source>
        <dbReference type="ARBA" id="ARBA00005518"/>
    </source>
</evidence>
<dbReference type="SMART" id="SM00014">
    <property type="entry name" value="acidPPc"/>
    <property type="match status" value="1"/>
</dbReference>
<protein>
    <recommendedName>
        <fullName evidence="11">Dolichyldiphosphatase</fullName>
        <ecNumber evidence="11">3.6.1.43</ecNumber>
    </recommendedName>
</protein>
<evidence type="ECO:0000313" key="13">
    <source>
        <dbReference type="Proteomes" id="UP000007151"/>
    </source>
</evidence>
<dbReference type="InterPro" id="IPR039667">
    <property type="entry name" value="Dolichyldiphosphatase_PAP2"/>
</dbReference>
<evidence type="ECO:0000256" key="4">
    <source>
        <dbReference type="ARBA" id="ARBA00022692"/>
    </source>
</evidence>
<keyword evidence="5 11" id="KW-0378">Hydrolase</keyword>
<dbReference type="Pfam" id="PF01569">
    <property type="entry name" value="PAP2"/>
    <property type="match status" value="1"/>
</dbReference>
<evidence type="ECO:0000256" key="9">
    <source>
        <dbReference type="ARBA" id="ARBA00024907"/>
    </source>
</evidence>
<dbReference type="FunFam" id="1.20.144.10:FF:000003">
    <property type="entry name" value="Dolichyldiphosphatase 1"/>
    <property type="match status" value="1"/>
</dbReference>
<dbReference type="CDD" id="cd03382">
    <property type="entry name" value="PAP2_dolichyldiphosphatase"/>
    <property type="match status" value="1"/>
</dbReference>
<dbReference type="EMBL" id="AGBW02011047">
    <property type="protein sequence ID" value="OWR47328.1"/>
    <property type="molecule type" value="Genomic_DNA"/>
</dbReference>
<evidence type="ECO:0000256" key="1">
    <source>
        <dbReference type="ARBA" id="ARBA00004477"/>
    </source>
</evidence>
<keyword evidence="13" id="KW-1185">Reference proteome</keyword>
<dbReference type="GO" id="GO:0008610">
    <property type="term" value="P:lipid biosynthetic process"/>
    <property type="evidence" value="ECO:0007669"/>
    <property type="project" value="TreeGrafter"/>
</dbReference>
<keyword evidence="8 11" id="KW-0472">Membrane</keyword>
<gene>
    <name evidence="12" type="ORF">KGM_214225</name>
</gene>
<reference evidence="12 13" key="1">
    <citation type="journal article" date="2011" name="Cell">
        <title>The monarch butterfly genome yields insights into long-distance migration.</title>
        <authorList>
            <person name="Zhan S."/>
            <person name="Merlin C."/>
            <person name="Boore J.L."/>
            <person name="Reppert S.M."/>
        </authorList>
    </citation>
    <scope>NUCLEOTIDE SEQUENCE [LARGE SCALE GENOMIC DNA]</scope>
    <source>
        <strain evidence="12">F-2</strain>
    </source>
</reference>
<dbReference type="PANTHER" id="PTHR11247:SF1">
    <property type="entry name" value="DOLICHYLDIPHOSPHATASE 1"/>
    <property type="match status" value="1"/>
</dbReference>
<name>A0A212F0P7_DANPL</name>